<dbReference type="Pfam" id="PF00579">
    <property type="entry name" value="tRNA-synt_1b"/>
    <property type="match status" value="1"/>
</dbReference>
<dbReference type="InterPro" id="IPR050489">
    <property type="entry name" value="Tyr-tRNA_synthase"/>
</dbReference>
<dbReference type="InterPro" id="IPR023617">
    <property type="entry name" value="Tyr-tRNA-ligase_arc/euk-type"/>
</dbReference>
<feature type="compositionally biased region" description="Basic and acidic residues" evidence="13">
    <location>
        <begin position="414"/>
        <end position="424"/>
    </location>
</feature>
<protein>
    <recommendedName>
        <fullName evidence="3 12">Tyrosine--tRNA ligase</fullName>
        <ecNumber evidence="3 12">6.1.1.1</ecNumber>
    </recommendedName>
    <alternativeName>
        <fullName evidence="10 12">Tyrosyl-tRNA synthetase</fullName>
    </alternativeName>
</protein>
<feature type="region of interest" description="Disordered" evidence="13">
    <location>
        <begin position="353"/>
        <end position="424"/>
    </location>
</feature>
<proteinExistence type="inferred from homology"/>
<evidence type="ECO:0000256" key="1">
    <source>
        <dbReference type="ARBA" id="ARBA00004496"/>
    </source>
</evidence>
<dbReference type="GO" id="GO:0006437">
    <property type="term" value="P:tyrosyl-tRNA aminoacylation"/>
    <property type="evidence" value="ECO:0007669"/>
    <property type="project" value="InterPro"/>
</dbReference>
<keyword evidence="7 12" id="KW-0067">ATP-binding</keyword>
<name>A0AAN7THJ4_9PEZI</name>
<evidence type="ECO:0000256" key="4">
    <source>
        <dbReference type="ARBA" id="ARBA00022490"/>
    </source>
</evidence>
<dbReference type="EMBL" id="JAVRRL010000011">
    <property type="protein sequence ID" value="KAK5115690.1"/>
    <property type="molecule type" value="Genomic_DNA"/>
</dbReference>
<dbReference type="EC" id="6.1.1.1" evidence="3 12"/>
<dbReference type="Gene3D" id="1.10.240.10">
    <property type="entry name" value="Tyrosyl-Transfer RNA Synthetase"/>
    <property type="match status" value="1"/>
</dbReference>
<evidence type="ECO:0000256" key="11">
    <source>
        <dbReference type="ARBA" id="ARBA00048248"/>
    </source>
</evidence>
<comment type="similarity">
    <text evidence="2 12">Belongs to the class-I aminoacyl-tRNA synthetase family.</text>
</comment>
<dbReference type="NCBIfam" id="TIGR00234">
    <property type="entry name" value="tyrS"/>
    <property type="match status" value="1"/>
</dbReference>
<dbReference type="FunFam" id="3.40.50.620:FF:000040">
    <property type="entry name" value="Tyrosine--tRNA ligase"/>
    <property type="match status" value="1"/>
</dbReference>
<dbReference type="GO" id="GO:0004831">
    <property type="term" value="F:tyrosine-tRNA ligase activity"/>
    <property type="evidence" value="ECO:0007669"/>
    <property type="project" value="UniProtKB-EC"/>
</dbReference>
<feature type="compositionally biased region" description="Basic and acidic residues" evidence="13">
    <location>
        <begin position="384"/>
        <end position="402"/>
    </location>
</feature>
<dbReference type="InterPro" id="IPR002307">
    <property type="entry name" value="Tyr-tRNA-ligase"/>
</dbReference>
<comment type="subcellular location">
    <subcellularLocation>
        <location evidence="1">Cytoplasm</location>
    </subcellularLocation>
</comment>
<dbReference type="GO" id="GO:0005524">
    <property type="term" value="F:ATP binding"/>
    <property type="evidence" value="ECO:0007669"/>
    <property type="project" value="UniProtKB-KW"/>
</dbReference>
<reference evidence="14" key="1">
    <citation type="submission" date="2023-08" db="EMBL/GenBank/DDBJ databases">
        <title>Black Yeasts Isolated from many extreme environments.</title>
        <authorList>
            <person name="Coleine C."/>
            <person name="Stajich J.E."/>
            <person name="Selbmann L."/>
        </authorList>
    </citation>
    <scope>NUCLEOTIDE SEQUENCE</scope>
    <source>
        <strain evidence="14">CCFEE 5401</strain>
    </source>
</reference>
<dbReference type="InterPro" id="IPR002305">
    <property type="entry name" value="aa-tRNA-synth_Ic"/>
</dbReference>
<evidence type="ECO:0000256" key="7">
    <source>
        <dbReference type="ARBA" id="ARBA00022840"/>
    </source>
</evidence>
<comment type="catalytic activity">
    <reaction evidence="11 12">
        <text>tRNA(Tyr) + L-tyrosine + ATP = L-tyrosyl-tRNA(Tyr) + AMP + diphosphate + H(+)</text>
        <dbReference type="Rhea" id="RHEA:10220"/>
        <dbReference type="Rhea" id="RHEA-COMP:9706"/>
        <dbReference type="Rhea" id="RHEA-COMP:9707"/>
        <dbReference type="ChEBI" id="CHEBI:15378"/>
        <dbReference type="ChEBI" id="CHEBI:30616"/>
        <dbReference type="ChEBI" id="CHEBI:33019"/>
        <dbReference type="ChEBI" id="CHEBI:58315"/>
        <dbReference type="ChEBI" id="CHEBI:78442"/>
        <dbReference type="ChEBI" id="CHEBI:78536"/>
        <dbReference type="ChEBI" id="CHEBI:456215"/>
        <dbReference type="EC" id="6.1.1.1"/>
    </reaction>
</comment>
<dbReference type="InterPro" id="IPR014729">
    <property type="entry name" value="Rossmann-like_a/b/a_fold"/>
</dbReference>
<evidence type="ECO:0000256" key="8">
    <source>
        <dbReference type="ARBA" id="ARBA00022917"/>
    </source>
</evidence>
<evidence type="ECO:0000256" key="2">
    <source>
        <dbReference type="ARBA" id="ARBA00005594"/>
    </source>
</evidence>
<evidence type="ECO:0000256" key="9">
    <source>
        <dbReference type="ARBA" id="ARBA00023146"/>
    </source>
</evidence>
<evidence type="ECO:0000313" key="14">
    <source>
        <dbReference type="EMBL" id="KAK5115690.1"/>
    </source>
</evidence>
<dbReference type="SUPFAM" id="SSF52374">
    <property type="entry name" value="Nucleotidylyl transferase"/>
    <property type="match status" value="1"/>
</dbReference>
<dbReference type="PIRSF" id="PIRSF006588">
    <property type="entry name" value="TyrRS_arch_euk"/>
    <property type="match status" value="1"/>
</dbReference>
<dbReference type="PANTHER" id="PTHR46264:SF4">
    <property type="entry name" value="TYROSINE--TRNA LIGASE, CYTOPLASMIC"/>
    <property type="match status" value="1"/>
</dbReference>
<gene>
    <name evidence="14" type="ORF">LTR62_000779</name>
</gene>
<evidence type="ECO:0000256" key="10">
    <source>
        <dbReference type="ARBA" id="ARBA00033323"/>
    </source>
</evidence>
<evidence type="ECO:0000256" key="13">
    <source>
        <dbReference type="SAM" id="MobiDB-lite"/>
    </source>
</evidence>
<evidence type="ECO:0000256" key="3">
    <source>
        <dbReference type="ARBA" id="ARBA00013160"/>
    </source>
</evidence>
<evidence type="ECO:0000313" key="15">
    <source>
        <dbReference type="Proteomes" id="UP001310890"/>
    </source>
</evidence>
<keyword evidence="4" id="KW-0963">Cytoplasm</keyword>
<comment type="caution">
    <text evidence="14">The sequence shown here is derived from an EMBL/GenBank/DDBJ whole genome shotgun (WGS) entry which is preliminary data.</text>
</comment>
<dbReference type="AlphaFoldDB" id="A0AAN7THJ4"/>
<evidence type="ECO:0000256" key="12">
    <source>
        <dbReference type="RuleBase" id="RU361234"/>
    </source>
</evidence>
<dbReference type="PANTHER" id="PTHR46264">
    <property type="entry name" value="TYROSINE-TRNA LIGASE"/>
    <property type="match status" value="1"/>
</dbReference>
<sequence length="424" mass="46825">MAESTTAQLASTPEEMMNLIKSNLQEVLNPEIIEEILQKNERPLKIYWGTATTGKPHCGYFVPMLKIAEFLAAGCQVTILLADVHGFLDNLKAPIELVQERVKYYRHCITALLRAVNVDTSRLKFVTGSEYQYSSRYVSDIYKLSTQVSVHDASKAGSEVVKQVDSPPLSSHLYPLMQALDEEHLDVDAQFGGVDQRKIFTLAVETLPRIGYRKRAHLMNPLIPGLQEGGKMSSSDPDSKIDLIESAEGVKKKLKKAFCPPKQVEGNGVLLFVEYVLLPASALRNNGTPCFNVPRRDQETLEYSSIAKMKEDYLADILSPQSLKPAVTEALLAILEPIRKAFETDEDWQAVEQRAYPPPPPPEKKKKKEKNLGSRFPGSGPGKGEGEVEAKPDGHLEGKEAHGVSVGVAEMGLEDGKGKDEKKA</sequence>
<keyword evidence="6 12" id="KW-0547">Nucleotide-binding</keyword>
<evidence type="ECO:0000256" key="5">
    <source>
        <dbReference type="ARBA" id="ARBA00022598"/>
    </source>
</evidence>
<dbReference type="NCBIfam" id="NF006330">
    <property type="entry name" value="PRK08560.1"/>
    <property type="match status" value="1"/>
</dbReference>
<accession>A0AAN7THJ4</accession>
<dbReference type="Proteomes" id="UP001310890">
    <property type="component" value="Unassembled WGS sequence"/>
</dbReference>
<organism evidence="14 15">
    <name type="scientific">Meristemomyces frigidus</name>
    <dbReference type="NCBI Taxonomy" id="1508187"/>
    <lineage>
        <taxon>Eukaryota</taxon>
        <taxon>Fungi</taxon>
        <taxon>Dikarya</taxon>
        <taxon>Ascomycota</taxon>
        <taxon>Pezizomycotina</taxon>
        <taxon>Dothideomycetes</taxon>
        <taxon>Dothideomycetidae</taxon>
        <taxon>Mycosphaerellales</taxon>
        <taxon>Teratosphaeriaceae</taxon>
        <taxon>Meristemomyces</taxon>
    </lineage>
</organism>
<keyword evidence="8 12" id="KW-0648">Protein biosynthesis</keyword>
<dbReference type="GO" id="GO:0005737">
    <property type="term" value="C:cytoplasm"/>
    <property type="evidence" value="ECO:0007669"/>
    <property type="project" value="UniProtKB-SubCell"/>
</dbReference>
<keyword evidence="9 12" id="KW-0030">Aminoacyl-tRNA synthetase</keyword>
<dbReference type="Gene3D" id="3.40.50.620">
    <property type="entry name" value="HUPs"/>
    <property type="match status" value="1"/>
</dbReference>
<keyword evidence="5 12" id="KW-0436">Ligase</keyword>
<dbReference type="PRINTS" id="PR01040">
    <property type="entry name" value="TRNASYNTHTYR"/>
</dbReference>
<evidence type="ECO:0000256" key="6">
    <source>
        <dbReference type="ARBA" id="ARBA00022741"/>
    </source>
</evidence>